<protein>
    <submittedName>
        <fullName evidence="1">Uncharacterized protein</fullName>
    </submittedName>
</protein>
<organism evidence="1">
    <name type="scientific">Tanacetum cinerariifolium</name>
    <name type="common">Dalmatian daisy</name>
    <name type="synonym">Chrysanthemum cinerariifolium</name>
    <dbReference type="NCBI Taxonomy" id="118510"/>
    <lineage>
        <taxon>Eukaryota</taxon>
        <taxon>Viridiplantae</taxon>
        <taxon>Streptophyta</taxon>
        <taxon>Embryophyta</taxon>
        <taxon>Tracheophyta</taxon>
        <taxon>Spermatophyta</taxon>
        <taxon>Magnoliopsida</taxon>
        <taxon>eudicotyledons</taxon>
        <taxon>Gunneridae</taxon>
        <taxon>Pentapetalae</taxon>
        <taxon>asterids</taxon>
        <taxon>campanulids</taxon>
        <taxon>Asterales</taxon>
        <taxon>Asteraceae</taxon>
        <taxon>Asteroideae</taxon>
        <taxon>Anthemideae</taxon>
        <taxon>Anthemidinae</taxon>
        <taxon>Tanacetum</taxon>
    </lineage>
</organism>
<reference evidence="1" key="1">
    <citation type="journal article" date="2019" name="Sci. Rep.">
        <title>Draft genome of Tanacetum cinerariifolium, the natural source of mosquito coil.</title>
        <authorList>
            <person name="Yamashiro T."/>
            <person name="Shiraishi A."/>
            <person name="Satake H."/>
            <person name="Nakayama K."/>
        </authorList>
    </citation>
    <scope>NUCLEOTIDE SEQUENCE</scope>
</reference>
<dbReference type="EMBL" id="BKCJ011198579">
    <property type="protein sequence ID" value="GFD02514.1"/>
    <property type="molecule type" value="Genomic_DNA"/>
</dbReference>
<evidence type="ECO:0000313" key="1">
    <source>
        <dbReference type="EMBL" id="GFD02514.1"/>
    </source>
</evidence>
<gene>
    <name evidence="1" type="ORF">Tci_874483</name>
</gene>
<sequence>MPPKPDLFFHTAPIVVETDHSAFTIQLSPTKSAQDISHTTRPMAPIIEDWIFDLEDEYEPTDP</sequence>
<feature type="non-terminal residue" evidence="1">
    <location>
        <position position="63"/>
    </location>
</feature>
<name>A0A699T0N0_TANCI</name>
<comment type="caution">
    <text evidence="1">The sequence shown here is derived from an EMBL/GenBank/DDBJ whole genome shotgun (WGS) entry which is preliminary data.</text>
</comment>
<proteinExistence type="predicted"/>
<accession>A0A699T0N0</accession>
<dbReference type="AlphaFoldDB" id="A0A699T0N0"/>